<sequence>GKITSTKAMTNEGSVLWQRSMHILPGSGWELREYEFFTMPKTHGEYTYAAVTLVNAQTIRKMMQELLRTQL</sequence>
<feature type="non-terminal residue" evidence="1">
    <location>
        <position position="1"/>
    </location>
</feature>
<dbReference type="EMBL" id="BARS01052466">
    <property type="protein sequence ID" value="GAG53372.1"/>
    <property type="molecule type" value="Genomic_DNA"/>
</dbReference>
<name>X0Z4M5_9ZZZZ</name>
<evidence type="ECO:0000313" key="1">
    <source>
        <dbReference type="EMBL" id="GAG53372.1"/>
    </source>
</evidence>
<dbReference type="AlphaFoldDB" id="X0Z4M5"/>
<organism evidence="1">
    <name type="scientific">marine sediment metagenome</name>
    <dbReference type="NCBI Taxonomy" id="412755"/>
    <lineage>
        <taxon>unclassified sequences</taxon>
        <taxon>metagenomes</taxon>
        <taxon>ecological metagenomes</taxon>
    </lineage>
</organism>
<comment type="caution">
    <text evidence="1">The sequence shown here is derived from an EMBL/GenBank/DDBJ whole genome shotgun (WGS) entry which is preliminary data.</text>
</comment>
<accession>X0Z4M5</accession>
<proteinExistence type="predicted"/>
<gene>
    <name evidence="1" type="ORF">S01H1_77995</name>
</gene>
<reference evidence="1" key="1">
    <citation type="journal article" date="2014" name="Front. Microbiol.">
        <title>High frequency of phylogenetically diverse reductive dehalogenase-homologous genes in deep subseafloor sedimentary metagenomes.</title>
        <authorList>
            <person name="Kawai M."/>
            <person name="Futagami T."/>
            <person name="Toyoda A."/>
            <person name="Takaki Y."/>
            <person name="Nishi S."/>
            <person name="Hori S."/>
            <person name="Arai W."/>
            <person name="Tsubouchi T."/>
            <person name="Morono Y."/>
            <person name="Uchiyama I."/>
            <person name="Ito T."/>
            <person name="Fujiyama A."/>
            <person name="Inagaki F."/>
            <person name="Takami H."/>
        </authorList>
    </citation>
    <scope>NUCLEOTIDE SEQUENCE</scope>
    <source>
        <strain evidence="1">Expedition CK06-06</strain>
    </source>
</reference>
<protein>
    <submittedName>
        <fullName evidence="1">Uncharacterized protein</fullName>
    </submittedName>
</protein>